<dbReference type="InterPro" id="IPR024467">
    <property type="entry name" value="Xre/MbcA/ParS-like_toxin-bd"/>
</dbReference>
<dbReference type="Pfam" id="PF20432">
    <property type="entry name" value="Xre-like-HTH"/>
    <property type="match status" value="1"/>
</dbReference>
<dbReference type="Proteomes" id="UP000322165">
    <property type="component" value="Unassembled WGS sequence"/>
</dbReference>
<evidence type="ECO:0000259" key="1">
    <source>
        <dbReference type="Pfam" id="PF09722"/>
    </source>
</evidence>
<name>A0A5B2Z7N3_9GAMM</name>
<organism evidence="3 4">
    <name type="scientific">Arenimonas fontis</name>
    <dbReference type="NCBI Taxonomy" id="2608255"/>
    <lineage>
        <taxon>Bacteria</taxon>
        <taxon>Pseudomonadati</taxon>
        <taxon>Pseudomonadota</taxon>
        <taxon>Gammaproteobacteria</taxon>
        <taxon>Lysobacterales</taxon>
        <taxon>Lysobacteraceae</taxon>
        <taxon>Arenimonas</taxon>
    </lineage>
</organism>
<gene>
    <name evidence="3" type="ORF">F0415_08665</name>
</gene>
<keyword evidence="4" id="KW-1185">Reference proteome</keyword>
<sequence>MPHPTPHSTPDPAQVLAKAVTRAADQLELPRASLARILGLSPATVTRLYRGDYRLEPDSKAGELALLLVRLFRSLHSIVGSGDAARAWLAGENLGLNGRPRELILSAQGLVHVLDYLDAHRARL</sequence>
<reference evidence="3 4" key="2">
    <citation type="submission" date="2019-09" db="EMBL/GenBank/DDBJ databases">
        <authorList>
            <person name="Mazur A."/>
        </authorList>
    </citation>
    <scope>NUCLEOTIDE SEQUENCE [LARGE SCALE GENOMIC DNA]</scope>
    <source>
        <strain evidence="3 4">3729k</strain>
    </source>
</reference>
<feature type="domain" description="Antitoxin Xre-like helix-turn-helix" evidence="2">
    <location>
        <begin position="9"/>
        <end position="70"/>
    </location>
</feature>
<dbReference type="RefSeq" id="WP_149860816.1">
    <property type="nucleotide sequence ID" value="NZ_VUOD01000005.1"/>
</dbReference>
<dbReference type="GO" id="GO:0003677">
    <property type="term" value="F:DNA binding"/>
    <property type="evidence" value="ECO:0007669"/>
    <property type="project" value="InterPro"/>
</dbReference>
<evidence type="ECO:0000313" key="3">
    <source>
        <dbReference type="EMBL" id="KAA2284758.1"/>
    </source>
</evidence>
<dbReference type="AlphaFoldDB" id="A0A5B2Z7N3"/>
<evidence type="ECO:0000313" key="4">
    <source>
        <dbReference type="Proteomes" id="UP000322165"/>
    </source>
</evidence>
<protein>
    <submittedName>
        <fullName evidence="3">DUF2384 domain-containing protein</fullName>
    </submittedName>
</protein>
<comment type="caution">
    <text evidence="3">The sequence shown here is derived from an EMBL/GenBank/DDBJ whole genome shotgun (WGS) entry which is preliminary data.</text>
</comment>
<evidence type="ECO:0000259" key="2">
    <source>
        <dbReference type="Pfam" id="PF20432"/>
    </source>
</evidence>
<feature type="domain" description="Antitoxin Xre/MbcA/ParS-like toxin-binding" evidence="1">
    <location>
        <begin position="75"/>
        <end position="122"/>
    </location>
</feature>
<reference evidence="3 4" key="1">
    <citation type="submission" date="2019-09" db="EMBL/GenBank/DDBJ databases">
        <title>Arenimonas chukotkensis sp. nov., a bacterium isolated from Chukotka hot spring, Arctic region, Russia.</title>
        <authorList>
            <person name="Zayulina K.S."/>
            <person name="Prokofeva M.I."/>
            <person name="Elcheninov A.G."/>
            <person name="Novikov A."/>
            <person name="Kochetkova T.V."/>
            <person name="Kublanov I.V."/>
        </authorList>
    </citation>
    <scope>NUCLEOTIDE SEQUENCE [LARGE SCALE GENOMIC DNA]</scope>
    <source>
        <strain evidence="3 4">3729k</strain>
    </source>
</reference>
<accession>A0A5B2Z7N3</accession>
<dbReference type="InterPro" id="IPR046847">
    <property type="entry name" value="Xre-like_HTH"/>
</dbReference>
<dbReference type="Pfam" id="PF09722">
    <property type="entry name" value="Xre_MbcA_ParS_C"/>
    <property type="match status" value="1"/>
</dbReference>
<dbReference type="EMBL" id="VUOD01000005">
    <property type="protein sequence ID" value="KAA2284758.1"/>
    <property type="molecule type" value="Genomic_DNA"/>
</dbReference>
<proteinExistence type="predicted"/>